<reference evidence="1" key="1">
    <citation type="thesis" date="2020" institute="ProQuest LLC" country="789 East Eisenhower Parkway, Ann Arbor, MI, USA">
        <title>Comparative Genomics and Chromosome Evolution.</title>
        <authorList>
            <person name="Mudd A.B."/>
        </authorList>
    </citation>
    <scope>NUCLEOTIDE SEQUENCE</scope>
    <source>
        <strain evidence="1">HN-11 Male</strain>
        <tissue evidence="1">Kidney and liver</tissue>
    </source>
</reference>
<evidence type="ECO:0000313" key="1">
    <source>
        <dbReference type="EMBL" id="KAG9463828.1"/>
    </source>
</evidence>
<protein>
    <submittedName>
        <fullName evidence="1">Uncharacterized protein</fullName>
    </submittedName>
</protein>
<name>A0A8J6BNM7_ELECQ</name>
<proteinExistence type="predicted"/>
<sequence length="78" mass="8694">MTRHAKFNKPIITWSWCSVTFLELPANLTSCRNRPTFSSGKRNTIAMVSISMPKNVRHVTGPTVFSRASGTPAFPIRS</sequence>
<evidence type="ECO:0000313" key="2">
    <source>
        <dbReference type="Proteomes" id="UP000770717"/>
    </source>
</evidence>
<organism evidence="1 2">
    <name type="scientific">Eleutherodactylus coqui</name>
    <name type="common">Puerto Rican coqui</name>
    <dbReference type="NCBI Taxonomy" id="57060"/>
    <lineage>
        <taxon>Eukaryota</taxon>
        <taxon>Metazoa</taxon>
        <taxon>Chordata</taxon>
        <taxon>Craniata</taxon>
        <taxon>Vertebrata</taxon>
        <taxon>Euteleostomi</taxon>
        <taxon>Amphibia</taxon>
        <taxon>Batrachia</taxon>
        <taxon>Anura</taxon>
        <taxon>Neobatrachia</taxon>
        <taxon>Hyloidea</taxon>
        <taxon>Eleutherodactylidae</taxon>
        <taxon>Eleutherodactylinae</taxon>
        <taxon>Eleutherodactylus</taxon>
        <taxon>Eleutherodactylus</taxon>
    </lineage>
</organism>
<dbReference type="EMBL" id="WNTK01005806">
    <property type="protein sequence ID" value="KAG9463828.1"/>
    <property type="molecule type" value="Genomic_DNA"/>
</dbReference>
<gene>
    <name evidence="1" type="ORF">GDO78_020993</name>
</gene>
<keyword evidence="2" id="KW-1185">Reference proteome</keyword>
<dbReference type="AlphaFoldDB" id="A0A8J6BNM7"/>
<comment type="caution">
    <text evidence="1">The sequence shown here is derived from an EMBL/GenBank/DDBJ whole genome shotgun (WGS) entry which is preliminary data.</text>
</comment>
<accession>A0A8J6BNM7</accession>
<dbReference type="Proteomes" id="UP000770717">
    <property type="component" value="Unassembled WGS sequence"/>
</dbReference>